<sequence length="515" mass="55126">MRPDQKIVAEMATDTHGHYALHHIPSGTYELRATSPLFLPTIRENLELAASTRVVVNLTLNTLYEAFRWLPAEPRKAGEPPDDWTWTLRLSADRPLLRMLQNGPLVVVTDSNGNRTLKARVTLRGGDSRFGDGGVHQDFELARSLDGSRGLVLRADLADPVETDSPAVRMVAGYEHRLAFGNSFRTVGIVEDHPGIAGGAVQGLNSFALRNAETLNLMPGVEAQVGDQVLGFHSTSTTVGNYPFALLMVQSGHTRYSYSVATSPDAQSAGMVDEETNLSAAATELNGQLVTEHGLHQQFTISHGTDGSGRAMSVSVYHDQIDNPIVNGGGAPTNADLNSGNLLFDPVAGQLSAAGQSYSATGIVAEIRNPMGANLRLTVDAATGEALAAASQMAEPVSFSAPLEQMHPEAAEMVAISAAGRVDRTGTAWRAAYRWQTAGTLTPVAPFATALPDAYLSLYLRQPIHCRMLPNGMEALVDVRNLLAEGYRPFLSSDGSQLYFAQLSRSIEGGLSFSF</sequence>
<dbReference type="Proteomes" id="UP000002207">
    <property type="component" value="Chromosome"/>
</dbReference>
<gene>
    <name evidence="1" type="ordered locus">ACP_1365</name>
</gene>
<evidence type="ECO:0000313" key="1">
    <source>
        <dbReference type="EMBL" id="ACO33509.1"/>
    </source>
</evidence>
<keyword evidence="2" id="KW-1185">Reference proteome</keyword>
<dbReference type="eggNOG" id="COG3485">
    <property type="taxonomic scope" value="Bacteria"/>
</dbReference>
<proteinExistence type="predicted"/>
<protein>
    <submittedName>
        <fullName evidence="1">Uncharacterized protein</fullName>
    </submittedName>
</protein>
<dbReference type="AlphaFoldDB" id="C1F5J0"/>
<dbReference type="HOGENOM" id="CLU_466856_0_0_0"/>
<organism evidence="1 2">
    <name type="scientific">Acidobacterium capsulatum (strain ATCC 51196 / DSM 11244 / BCRC 80197 / JCM 7670 / NBRC 15755 / NCIMB 13165 / 161)</name>
    <dbReference type="NCBI Taxonomy" id="240015"/>
    <lineage>
        <taxon>Bacteria</taxon>
        <taxon>Pseudomonadati</taxon>
        <taxon>Acidobacteriota</taxon>
        <taxon>Terriglobia</taxon>
        <taxon>Terriglobales</taxon>
        <taxon>Acidobacteriaceae</taxon>
        <taxon>Acidobacterium</taxon>
    </lineage>
</organism>
<dbReference type="EMBL" id="CP001472">
    <property type="protein sequence ID" value="ACO33509.1"/>
    <property type="molecule type" value="Genomic_DNA"/>
</dbReference>
<dbReference type="KEGG" id="aca:ACP_1365"/>
<name>C1F5J0_ACIC5</name>
<reference evidence="1 2" key="1">
    <citation type="journal article" date="2009" name="Appl. Environ. Microbiol.">
        <title>Three genomes from the phylum Acidobacteria provide insight into the lifestyles of these microorganisms in soils.</title>
        <authorList>
            <person name="Ward N.L."/>
            <person name="Challacombe J.F."/>
            <person name="Janssen P.H."/>
            <person name="Henrissat B."/>
            <person name="Coutinho P.M."/>
            <person name="Wu M."/>
            <person name="Xie G."/>
            <person name="Haft D.H."/>
            <person name="Sait M."/>
            <person name="Badger J."/>
            <person name="Barabote R.D."/>
            <person name="Bradley B."/>
            <person name="Brettin T.S."/>
            <person name="Brinkac L.M."/>
            <person name="Bruce D."/>
            <person name="Creasy T."/>
            <person name="Daugherty S.C."/>
            <person name="Davidsen T.M."/>
            <person name="DeBoy R.T."/>
            <person name="Detter J.C."/>
            <person name="Dodson R.J."/>
            <person name="Durkin A.S."/>
            <person name="Ganapathy A."/>
            <person name="Gwinn-Giglio M."/>
            <person name="Han C.S."/>
            <person name="Khouri H."/>
            <person name="Kiss H."/>
            <person name="Kothari S.P."/>
            <person name="Madupu R."/>
            <person name="Nelson K.E."/>
            <person name="Nelson W.C."/>
            <person name="Paulsen I."/>
            <person name="Penn K."/>
            <person name="Ren Q."/>
            <person name="Rosovitz M.J."/>
            <person name="Selengut J.D."/>
            <person name="Shrivastava S."/>
            <person name="Sullivan S.A."/>
            <person name="Tapia R."/>
            <person name="Thompson L.S."/>
            <person name="Watkins K.L."/>
            <person name="Yang Q."/>
            <person name="Yu C."/>
            <person name="Zafar N."/>
            <person name="Zhou L."/>
            <person name="Kuske C.R."/>
        </authorList>
    </citation>
    <scope>NUCLEOTIDE SEQUENCE [LARGE SCALE GENOMIC DNA]</scope>
    <source>
        <strain evidence="2">ATCC 51196 / DSM 11244 / BCRC 80197 / JCM 7670 / NBRC 15755 / NCIMB 13165 / 161</strain>
    </source>
</reference>
<dbReference type="STRING" id="240015.ACP_1365"/>
<evidence type="ECO:0000313" key="2">
    <source>
        <dbReference type="Proteomes" id="UP000002207"/>
    </source>
</evidence>
<accession>C1F5J0</accession>
<dbReference type="InParanoid" id="C1F5J0"/>